<comment type="caution">
    <text evidence="1">The sequence shown here is derived from an EMBL/GenBank/DDBJ whole genome shotgun (WGS) entry which is preliminary data.</text>
</comment>
<name>A0A6G0ZF15_APHCR</name>
<feature type="non-terminal residue" evidence="1">
    <location>
        <position position="46"/>
    </location>
</feature>
<accession>A0A6G0ZF15</accession>
<evidence type="ECO:0000313" key="1">
    <source>
        <dbReference type="EMBL" id="KAF0769615.1"/>
    </source>
</evidence>
<dbReference type="Proteomes" id="UP000478052">
    <property type="component" value="Unassembled WGS sequence"/>
</dbReference>
<evidence type="ECO:0000313" key="2">
    <source>
        <dbReference type="Proteomes" id="UP000478052"/>
    </source>
</evidence>
<proteinExistence type="predicted"/>
<keyword evidence="2" id="KW-1185">Reference proteome</keyword>
<dbReference type="AlphaFoldDB" id="A0A6G0ZF15"/>
<organism evidence="1 2">
    <name type="scientific">Aphis craccivora</name>
    <name type="common">Cowpea aphid</name>
    <dbReference type="NCBI Taxonomy" id="307492"/>
    <lineage>
        <taxon>Eukaryota</taxon>
        <taxon>Metazoa</taxon>
        <taxon>Ecdysozoa</taxon>
        <taxon>Arthropoda</taxon>
        <taxon>Hexapoda</taxon>
        <taxon>Insecta</taxon>
        <taxon>Pterygota</taxon>
        <taxon>Neoptera</taxon>
        <taxon>Paraneoptera</taxon>
        <taxon>Hemiptera</taxon>
        <taxon>Sternorrhyncha</taxon>
        <taxon>Aphidomorpha</taxon>
        <taxon>Aphidoidea</taxon>
        <taxon>Aphididae</taxon>
        <taxon>Aphidini</taxon>
        <taxon>Aphis</taxon>
        <taxon>Aphis</taxon>
    </lineage>
</organism>
<gene>
    <name evidence="1" type="ORF">FWK35_00013662</name>
</gene>
<sequence>MNYTYKNCAYVFLEFFNNKIYIKITYEELCIKFSSILTKPKNFYRH</sequence>
<dbReference type="EMBL" id="VUJU01000566">
    <property type="protein sequence ID" value="KAF0769615.1"/>
    <property type="molecule type" value="Genomic_DNA"/>
</dbReference>
<protein>
    <submittedName>
        <fullName evidence="1">Uncharacterized protein</fullName>
    </submittedName>
</protein>
<reference evidence="1 2" key="1">
    <citation type="submission" date="2019-08" db="EMBL/GenBank/DDBJ databases">
        <title>Whole genome of Aphis craccivora.</title>
        <authorList>
            <person name="Voronova N.V."/>
            <person name="Shulinski R.S."/>
            <person name="Bandarenka Y.V."/>
            <person name="Zhorov D.G."/>
            <person name="Warner D."/>
        </authorList>
    </citation>
    <scope>NUCLEOTIDE SEQUENCE [LARGE SCALE GENOMIC DNA]</scope>
    <source>
        <strain evidence="1">180601</strain>
        <tissue evidence="1">Whole Body</tissue>
    </source>
</reference>